<dbReference type="PROSITE" id="PS50932">
    <property type="entry name" value="HTH_LACI_2"/>
    <property type="match status" value="1"/>
</dbReference>
<reference evidence="5 6" key="1">
    <citation type="submission" date="2019-12" db="EMBL/GenBank/DDBJ databases">
        <authorList>
            <person name="Lee S.D."/>
        </authorList>
    </citation>
    <scope>NUCLEOTIDE SEQUENCE [LARGE SCALE GENOMIC DNA]</scope>
    <source>
        <strain evidence="5 6">SAP-6</strain>
    </source>
</reference>
<evidence type="ECO:0000313" key="5">
    <source>
        <dbReference type="EMBL" id="NDL61340.1"/>
    </source>
</evidence>
<dbReference type="PROSITE" id="PS00356">
    <property type="entry name" value="HTH_LACI_1"/>
    <property type="match status" value="1"/>
</dbReference>
<dbReference type="AlphaFoldDB" id="A0A845S9D9"/>
<keyword evidence="6" id="KW-1185">Reference proteome</keyword>
<dbReference type="PANTHER" id="PTHR30146">
    <property type="entry name" value="LACI-RELATED TRANSCRIPTIONAL REPRESSOR"/>
    <property type="match status" value="1"/>
</dbReference>
<evidence type="ECO:0000313" key="6">
    <source>
        <dbReference type="Proteomes" id="UP000461443"/>
    </source>
</evidence>
<dbReference type="SUPFAM" id="SSF47413">
    <property type="entry name" value="lambda repressor-like DNA-binding domains"/>
    <property type="match status" value="1"/>
</dbReference>
<sequence length="340" mass="36742">MKKQIAIRDVALASGVSTATISRYLNGKFQSMGEDTRLRIEKVIESMGYKPNDVARTLRSTKSNTIAVILSDILNPYSIAILQGIEEACAGFGYTIFVCNSKESPAKESQFIEMMLAKRVDGFVINTTGGNDELIAKLADEIPVALVGRKISQGAVCSVSVDNFQGVNLAVDHMLQRGCDSLVLLSPATHHISPRIERVEAFRTLAARAAVNGIQSDIHIFEKIQIEAVAEVLEKIAGRRFSGVRLGIIATNGILSLAVLKAAKISGYIIPADFLFIGFDDTEWSSVTNPSLTVISQPTYQIGATAAKKLIAGLLNGHKKAEPECLELPVQLIARDSTLR</sequence>
<evidence type="ECO:0000259" key="4">
    <source>
        <dbReference type="PROSITE" id="PS50932"/>
    </source>
</evidence>
<reference evidence="5 6" key="2">
    <citation type="submission" date="2020-02" db="EMBL/GenBank/DDBJ databases">
        <title>The new genus of Enterobacteriales.</title>
        <authorList>
            <person name="Kim I.S."/>
        </authorList>
    </citation>
    <scope>NUCLEOTIDE SEQUENCE [LARGE SCALE GENOMIC DNA]</scope>
    <source>
        <strain evidence="5 6">SAP-6</strain>
    </source>
</reference>
<keyword evidence="2 5" id="KW-0238">DNA-binding</keyword>
<dbReference type="Gene3D" id="3.40.50.2300">
    <property type="match status" value="2"/>
</dbReference>
<gene>
    <name evidence="5" type="ORF">GRH90_00940</name>
</gene>
<dbReference type="CDD" id="cd01392">
    <property type="entry name" value="HTH_LacI"/>
    <property type="match status" value="1"/>
</dbReference>
<organism evidence="5 6">
    <name type="scientific">Acerihabitans arboris</name>
    <dbReference type="NCBI Taxonomy" id="2691583"/>
    <lineage>
        <taxon>Bacteria</taxon>
        <taxon>Pseudomonadati</taxon>
        <taxon>Pseudomonadota</taxon>
        <taxon>Gammaproteobacteria</taxon>
        <taxon>Enterobacterales</taxon>
        <taxon>Pectobacteriaceae</taxon>
        <taxon>Acerihabitans</taxon>
    </lineage>
</organism>
<comment type="caution">
    <text evidence="5">The sequence shown here is derived from an EMBL/GenBank/DDBJ whole genome shotgun (WGS) entry which is preliminary data.</text>
</comment>
<dbReference type="InterPro" id="IPR028082">
    <property type="entry name" value="Peripla_BP_I"/>
</dbReference>
<dbReference type="Gene3D" id="1.10.260.40">
    <property type="entry name" value="lambda repressor-like DNA-binding domains"/>
    <property type="match status" value="1"/>
</dbReference>
<name>A0A845S9D9_9GAMM</name>
<dbReference type="RefSeq" id="WP_162364022.1">
    <property type="nucleotide sequence ID" value="NZ_WUBS01000001.1"/>
</dbReference>
<dbReference type="InterPro" id="IPR000843">
    <property type="entry name" value="HTH_LacI"/>
</dbReference>
<feature type="domain" description="HTH lacI-type" evidence="4">
    <location>
        <begin position="7"/>
        <end position="60"/>
    </location>
</feature>
<protein>
    <submittedName>
        <fullName evidence="5">LacI family DNA-binding transcriptional regulator</fullName>
    </submittedName>
</protein>
<dbReference type="InterPro" id="IPR046335">
    <property type="entry name" value="LacI/GalR-like_sensor"/>
</dbReference>
<accession>A0A845S9D9</accession>
<keyword evidence="3" id="KW-0804">Transcription</keyword>
<evidence type="ECO:0000256" key="1">
    <source>
        <dbReference type="ARBA" id="ARBA00023015"/>
    </source>
</evidence>
<evidence type="ECO:0000256" key="2">
    <source>
        <dbReference type="ARBA" id="ARBA00023125"/>
    </source>
</evidence>
<dbReference type="Pfam" id="PF13377">
    <property type="entry name" value="Peripla_BP_3"/>
    <property type="match status" value="1"/>
</dbReference>
<evidence type="ECO:0000256" key="3">
    <source>
        <dbReference type="ARBA" id="ARBA00023163"/>
    </source>
</evidence>
<dbReference type="InterPro" id="IPR010982">
    <property type="entry name" value="Lambda_DNA-bd_dom_sf"/>
</dbReference>
<proteinExistence type="predicted"/>
<dbReference type="SMART" id="SM00354">
    <property type="entry name" value="HTH_LACI"/>
    <property type="match status" value="1"/>
</dbReference>
<dbReference type="Proteomes" id="UP000461443">
    <property type="component" value="Unassembled WGS sequence"/>
</dbReference>
<dbReference type="SUPFAM" id="SSF53822">
    <property type="entry name" value="Periplasmic binding protein-like I"/>
    <property type="match status" value="1"/>
</dbReference>
<dbReference type="EMBL" id="WUBS01000001">
    <property type="protein sequence ID" value="NDL61340.1"/>
    <property type="molecule type" value="Genomic_DNA"/>
</dbReference>
<dbReference type="PANTHER" id="PTHR30146:SF109">
    <property type="entry name" value="HTH-TYPE TRANSCRIPTIONAL REGULATOR GALS"/>
    <property type="match status" value="1"/>
</dbReference>
<dbReference type="Pfam" id="PF00356">
    <property type="entry name" value="LacI"/>
    <property type="match status" value="1"/>
</dbReference>
<dbReference type="GO" id="GO:0003700">
    <property type="term" value="F:DNA-binding transcription factor activity"/>
    <property type="evidence" value="ECO:0007669"/>
    <property type="project" value="TreeGrafter"/>
</dbReference>
<dbReference type="GO" id="GO:0000976">
    <property type="term" value="F:transcription cis-regulatory region binding"/>
    <property type="evidence" value="ECO:0007669"/>
    <property type="project" value="TreeGrafter"/>
</dbReference>
<keyword evidence="1" id="KW-0805">Transcription regulation</keyword>